<organism evidence="2 3">
    <name type="scientific">Kibdelosporangium lantanae</name>
    <dbReference type="NCBI Taxonomy" id="1497396"/>
    <lineage>
        <taxon>Bacteria</taxon>
        <taxon>Bacillati</taxon>
        <taxon>Actinomycetota</taxon>
        <taxon>Actinomycetes</taxon>
        <taxon>Pseudonocardiales</taxon>
        <taxon>Pseudonocardiaceae</taxon>
        <taxon>Kibdelosporangium</taxon>
    </lineage>
</organism>
<gene>
    <name evidence="2" type="ORF">ACFQ1S_13095</name>
</gene>
<keyword evidence="1" id="KW-0472">Membrane</keyword>
<keyword evidence="1" id="KW-1133">Transmembrane helix</keyword>
<name>A0ABW3M6S9_9PSEU</name>
<comment type="caution">
    <text evidence="2">The sequence shown here is derived from an EMBL/GenBank/DDBJ whole genome shotgun (WGS) entry which is preliminary data.</text>
</comment>
<keyword evidence="3" id="KW-1185">Reference proteome</keyword>
<evidence type="ECO:0000313" key="3">
    <source>
        <dbReference type="Proteomes" id="UP001597045"/>
    </source>
</evidence>
<dbReference type="Proteomes" id="UP001597045">
    <property type="component" value="Unassembled WGS sequence"/>
</dbReference>
<feature type="transmembrane region" description="Helical" evidence="1">
    <location>
        <begin position="7"/>
        <end position="26"/>
    </location>
</feature>
<protein>
    <recommendedName>
        <fullName evidence="4">PH domain-containing protein</fullName>
    </recommendedName>
</protein>
<dbReference type="EMBL" id="JBHTIS010000650">
    <property type="protein sequence ID" value="MFD1046425.1"/>
    <property type="molecule type" value="Genomic_DNA"/>
</dbReference>
<proteinExistence type="predicted"/>
<evidence type="ECO:0000313" key="2">
    <source>
        <dbReference type="EMBL" id="MFD1046425.1"/>
    </source>
</evidence>
<sequence>MARTFLRILDVVMVVVWAGGIVWIIVDEPTAPLPLIPVCGLYVAVRFVFPFLTGRGRRPGEIPPPTGQPLAETKSGGRIGFIMRFNGPMMHVAVYQDRLVIRAMWLEHTIMSDEIVDITDGYLGGVRIMHRATGTRSPIWLHNIDIKVRNELIRLHHAPFQGRTRSKSENQP</sequence>
<keyword evidence="1" id="KW-0812">Transmembrane</keyword>
<feature type="transmembrane region" description="Helical" evidence="1">
    <location>
        <begin position="32"/>
        <end position="52"/>
    </location>
</feature>
<evidence type="ECO:0000256" key="1">
    <source>
        <dbReference type="SAM" id="Phobius"/>
    </source>
</evidence>
<evidence type="ECO:0008006" key="4">
    <source>
        <dbReference type="Google" id="ProtNLM"/>
    </source>
</evidence>
<accession>A0ABW3M6S9</accession>
<reference evidence="3" key="1">
    <citation type="journal article" date="2019" name="Int. J. Syst. Evol. Microbiol.">
        <title>The Global Catalogue of Microorganisms (GCM) 10K type strain sequencing project: providing services to taxonomists for standard genome sequencing and annotation.</title>
        <authorList>
            <consortium name="The Broad Institute Genomics Platform"/>
            <consortium name="The Broad Institute Genome Sequencing Center for Infectious Disease"/>
            <person name="Wu L."/>
            <person name="Ma J."/>
        </authorList>
    </citation>
    <scope>NUCLEOTIDE SEQUENCE [LARGE SCALE GENOMIC DNA]</scope>
    <source>
        <strain evidence="3">JCM 31486</strain>
    </source>
</reference>